<proteinExistence type="predicted"/>
<keyword evidence="2" id="KW-1185">Reference proteome</keyword>
<comment type="caution">
    <text evidence="1">The sequence shown here is derived from an EMBL/GenBank/DDBJ whole genome shotgun (WGS) entry which is preliminary data.</text>
</comment>
<gene>
    <name evidence="1" type="ORF">BSL78_06538</name>
</gene>
<dbReference type="Proteomes" id="UP000230750">
    <property type="component" value="Unassembled WGS sequence"/>
</dbReference>
<reference evidence="1 2" key="1">
    <citation type="journal article" date="2017" name="PLoS Biol.">
        <title>The sea cucumber genome provides insights into morphological evolution and visceral regeneration.</title>
        <authorList>
            <person name="Zhang X."/>
            <person name="Sun L."/>
            <person name="Yuan J."/>
            <person name="Sun Y."/>
            <person name="Gao Y."/>
            <person name="Zhang L."/>
            <person name="Li S."/>
            <person name="Dai H."/>
            <person name="Hamel J.F."/>
            <person name="Liu C."/>
            <person name="Yu Y."/>
            <person name="Liu S."/>
            <person name="Lin W."/>
            <person name="Guo K."/>
            <person name="Jin S."/>
            <person name="Xu P."/>
            <person name="Storey K.B."/>
            <person name="Huan P."/>
            <person name="Zhang T."/>
            <person name="Zhou Y."/>
            <person name="Zhang J."/>
            <person name="Lin C."/>
            <person name="Li X."/>
            <person name="Xing L."/>
            <person name="Huo D."/>
            <person name="Sun M."/>
            <person name="Wang L."/>
            <person name="Mercier A."/>
            <person name="Li F."/>
            <person name="Yang H."/>
            <person name="Xiang J."/>
        </authorList>
    </citation>
    <scope>NUCLEOTIDE SEQUENCE [LARGE SCALE GENOMIC DNA]</scope>
    <source>
        <strain evidence="1">Shaxun</strain>
        <tissue evidence="1">Muscle</tissue>
    </source>
</reference>
<protein>
    <submittedName>
        <fullName evidence="1">Uncharacterized protein</fullName>
    </submittedName>
</protein>
<accession>A0A2G8L8V1</accession>
<dbReference type="EMBL" id="MRZV01000171">
    <property type="protein sequence ID" value="PIK56570.1"/>
    <property type="molecule type" value="Genomic_DNA"/>
</dbReference>
<sequence>MPQSTTDPSQVPGTLQVRFINRIMKPDKSVVLKFSKASPEGGDKAPPFREVTYMGAARSVTVPETDAVSGTDANLASGSVNNDDSVDVTVGNWYAAYYAQRRYWFVCMVTSASISSVSMDFLEQMDMGRNAFTRETAQSLSKADISYELEDIPKPISSSGASILTLSQVDFQQIERVQNQICKLVGLIKLRDSEECYWPATALVNSDSCNSVMGQYFRKQGRDVM</sequence>
<organism evidence="1 2">
    <name type="scientific">Stichopus japonicus</name>
    <name type="common">Sea cucumber</name>
    <dbReference type="NCBI Taxonomy" id="307972"/>
    <lineage>
        <taxon>Eukaryota</taxon>
        <taxon>Metazoa</taxon>
        <taxon>Echinodermata</taxon>
        <taxon>Eleutherozoa</taxon>
        <taxon>Echinozoa</taxon>
        <taxon>Holothuroidea</taxon>
        <taxon>Aspidochirotacea</taxon>
        <taxon>Aspidochirotida</taxon>
        <taxon>Stichopodidae</taxon>
        <taxon>Apostichopus</taxon>
    </lineage>
</organism>
<dbReference type="AlphaFoldDB" id="A0A2G8L8V1"/>
<evidence type="ECO:0000313" key="2">
    <source>
        <dbReference type="Proteomes" id="UP000230750"/>
    </source>
</evidence>
<name>A0A2G8L8V1_STIJA</name>
<evidence type="ECO:0000313" key="1">
    <source>
        <dbReference type="EMBL" id="PIK56570.1"/>
    </source>
</evidence>